<comment type="similarity">
    <text evidence="2">Belongs to the outer membrane factor (OMF) (TC 1.B.17) family.</text>
</comment>
<evidence type="ECO:0000256" key="3">
    <source>
        <dbReference type="ARBA" id="ARBA00022448"/>
    </source>
</evidence>
<evidence type="ECO:0000256" key="7">
    <source>
        <dbReference type="ARBA" id="ARBA00023237"/>
    </source>
</evidence>
<dbReference type="InterPro" id="IPR003423">
    <property type="entry name" value="OMP_efflux"/>
</dbReference>
<evidence type="ECO:0000256" key="1">
    <source>
        <dbReference type="ARBA" id="ARBA00004442"/>
    </source>
</evidence>
<evidence type="ECO:0000256" key="6">
    <source>
        <dbReference type="ARBA" id="ARBA00023136"/>
    </source>
</evidence>
<accession>B3JFE1</accession>
<dbReference type="PANTHER" id="PTHR30026:SF20">
    <property type="entry name" value="OUTER MEMBRANE PROTEIN TOLC"/>
    <property type="match status" value="1"/>
</dbReference>
<feature type="coiled-coil region" evidence="8">
    <location>
        <begin position="237"/>
        <end position="264"/>
    </location>
</feature>
<dbReference type="GO" id="GO:1990281">
    <property type="term" value="C:efflux pump complex"/>
    <property type="evidence" value="ECO:0007669"/>
    <property type="project" value="TreeGrafter"/>
</dbReference>
<dbReference type="STRING" id="470145.BACCOP_00590"/>
<evidence type="ECO:0000256" key="2">
    <source>
        <dbReference type="ARBA" id="ARBA00007613"/>
    </source>
</evidence>
<sequence length="488" mass="56096">MTAAWKMILSLRLISRKKAKMNIIFLKVNIALFGNPSIFAVDYESIDMKQLIFIFTVAWGAVAGSRAQEVLTLDDCLRWGIENNLSLRGQRNEIQKSKYAISENRAKLLPQINGVANFNDNFDPPVSVTDGSAYDKPYNVTQTLQYNAAAGLQLQMPLYNQTVYTALSISKVLDEISRLSYEKAREDLMMQIAKMYYLGQATAEQITLVKANIARLEELRDITVAFYDNGMAMEVDVKRVNINLENLQVQYDNAQAMLAQQLNMLKYVMDYPAEKDITLEPVNAETIAPIELTGLSENLYELQLLQSKSDLAERQKKMISHGYIPSLTLTGNWMYTAYTDKLHHWFHSGPSNHWYRSYGLGLALRVPIFDGLDKRYKIRKAKIDLENIRLAQENTRKNLETQYINATNDLMNNQRNFKKQKDNYLLAEDVYEVTSDRYREGIASMTEVLQDEMRMSEAQNNYISAHYNYRVTHLSLLKLTGRVESLLK</sequence>
<keyword evidence="6" id="KW-0472">Membrane</keyword>
<dbReference type="SUPFAM" id="SSF56954">
    <property type="entry name" value="Outer membrane efflux proteins (OEP)"/>
    <property type="match status" value="1"/>
</dbReference>
<organism evidence="9 10">
    <name type="scientific">Phocaeicola coprocola DSM 17136</name>
    <dbReference type="NCBI Taxonomy" id="470145"/>
    <lineage>
        <taxon>Bacteria</taxon>
        <taxon>Pseudomonadati</taxon>
        <taxon>Bacteroidota</taxon>
        <taxon>Bacteroidia</taxon>
        <taxon>Bacteroidales</taxon>
        <taxon>Bacteroidaceae</taxon>
        <taxon>Phocaeicola</taxon>
    </lineage>
</organism>
<dbReference type="eggNOG" id="COG1538">
    <property type="taxonomic scope" value="Bacteria"/>
</dbReference>
<gene>
    <name evidence="9" type="ORF">BACCOP_00590</name>
</gene>
<keyword evidence="8" id="KW-0175">Coiled coil</keyword>
<protein>
    <submittedName>
        <fullName evidence="9">Outer membrane efflux protein</fullName>
    </submittedName>
</protein>
<dbReference type="InterPro" id="IPR051906">
    <property type="entry name" value="TolC-like"/>
</dbReference>
<keyword evidence="4" id="KW-1134">Transmembrane beta strand</keyword>
<keyword evidence="3" id="KW-0813">Transport</keyword>
<name>B3JFE1_9BACT</name>
<dbReference type="HOGENOM" id="CLU_012817_10_0_10"/>
<dbReference type="Pfam" id="PF02321">
    <property type="entry name" value="OEP"/>
    <property type="match status" value="2"/>
</dbReference>
<evidence type="ECO:0000256" key="5">
    <source>
        <dbReference type="ARBA" id="ARBA00022692"/>
    </source>
</evidence>
<dbReference type="PANTHER" id="PTHR30026">
    <property type="entry name" value="OUTER MEMBRANE PROTEIN TOLC"/>
    <property type="match status" value="1"/>
</dbReference>
<evidence type="ECO:0000313" key="9">
    <source>
        <dbReference type="EMBL" id="EDV02314.1"/>
    </source>
</evidence>
<dbReference type="GO" id="GO:0015288">
    <property type="term" value="F:porin activity"/>
    <property type="evidence" value="ECO:0007669"/>
    <property type="project" value="TreeGrafter"/>
</dbReference>
<evidence type="ECO:0000256" key="4">
    <source>
        <dbReference type="ARBA" id="ARBA00022452"/>
    </source>
</evidence>
<reference evidence="9 10" key="2">
    <citation type="submission" date="2008-04" db="EMBL/GenBank/DDBJ databases">
        <authorList>
            <person name="Fulton L."/>
            <person name="Clifton S."/>
            <person name="Fulton B."/>
            <person name="Xu J."/>
            <person name="Minx P."/>
            <person name="Pepin K.H."/>
            <person name="Johnson M."/>
            <person name="Thiruvilangam P."/>
            <person name="Bhonagiri V."/>
            <person name="Nash W.E."/>
            <person name="Mardis E.R."/>
            <person name="Wilson R.K."/>
        </authorList>
    </citation>
    <scope>NUCLEOTIDE SEQUENCE [LARGE SCALE GENOMIC DNA]</scope>
    <source>
        <strain evidence="9 10">DSM 17136</strain>
    </source>
</reference>
<proteinExistence type="inferred from homology"/>
<dbReference type="GO" id="GO:0009279">
    <property type="term" value="C:cell outer membrane"/>
    <property type="evidence" value="ECO:0007669"/>
    <property type="project" value="UniProtKB-SubCell"/>
</dbReference>
<dbReference type="Proteomes" id="UP000003146">
    <property type="component" value="Unassembled WGS sequence"/>
</dbReference>
<dbReference type="Gene3D" id="1.20.1600.10">
    <property type="entry name" value="Outer membrane efflux proteins (OEP)"/>
    <property type="match status" value="1"/>
</dbReference>
<keyword evidence="7" id="KW-0998">Cell outer membrane</keyword>
<evidence type="ECO:0000313" key="10">
    <source>
        <dbReference type="Proteomes" id="UP000003146"/>
    </source>
</evidence>
<dbReference type="EMBL" id="ABIY02000055">
    <property type="protein sequence ID" value="EDV02314.1"/>
    <property type="molecule type" value="Genomic_DNA"/>
</dbReference>
<evidence type="ECO:0000256" key="8">
    <source>
        <dbReference type="SAM" id="Coils"/>
    </source>
</evidence>
<comment type="caution">
    <text evidence="9">The sequence shown here is derived from an EMBL/GenBank/DDBJ whole genome shotgun (WGS) entry which is preliminary data.</text>
</comment>
<reference evidence="9 10" key="1">
    <citation type="submission" date="2008-04" db="EMBL/GenBank/DDBJ databases">
        <title>Draft genome sequence of Bacteroides coprocola (DSM 17136).</title>
        <authorList>
            <person name="Sudarsanam P."/>
            <person name="Ley R."/>
            <person name="Guruge J."/>
            <person name="Turnbaugh P.J."/>
            <person name="Mahowald M."/>
            <person name="Liep D."/>
            <person name="Gordon J."/>
        </authorList>
    </citation>
    <scope>NUCLEOTIDE SEQUENCE [LARGE SCALE GENOMIC DNA]</scope>
    <source>
        <strain evidence="9 10">DSM 17136</strain>
    </source>
</reference>
<dbReference type="AlphaFoldDB" id="B3JFE1"/>
<keyword evidence="5" id="KW-0812">Transmembrane</keyword>
<dbReference type="GO" id="GO:0015562">
    <property type="term" value="F:efflux transmembrane transporter activity"/>
    <property type="evidence" value="ECO:0007669"/>
    <property type="project" value="InterPro"/>
</dbReference>
<comment type="subcellular location">
    <subcellularLocation>
        <location evidence="1">Cell outer membrane</location>
    </subcellularLocation>
</comment>